<dbReference type="InterPro" id="IPR023753">
    <property type="entry name" value="FAD/NAD-binding_dom"/>
</dbReference>
<dbReference type="InterPro" id="IPR028202">
    <property type="entry name" value="Reductase_C"/>
</dbReference>
<dbReference type="GO" id="GO:0005737">
    <property type="term" value="C:cytoplasm"/>
    <property type="evidence" value="ECO:0007669"/>
    <property type="project" value="TreeGrafter"/>
</dbReference>
<name>A0A7X2LR82_9BURK</name>
<dbReference type="EMBL" id="WKJJ01000001">
    <property type="protein sequence ID" value="MRV70533.1"/>
    <property type="molecule type" value="Genomic_DNA"/>
</dbReference>
<feature type="domain" description="Reductase C-terminal" evidence="6">
    <location>
        <begin position="321"/>
        <end position="403"/>
    </location>
</feature>
<dbReference type="InterPro" id="IPR016156">
    <property type="entry name" value="FAD/NAD-linked_Rdtase_dimer_sf"/>
</dbReference>
<dbReference type="Pfam" id="PF07992">
    <property type="entry name" value="Pyr_redox_2"/>
    <property type="match status" value="1"/>
</dbReference>
<dbReference type="Proteomes" id="UP000446768">
    <property type="component" value="Unassembled WGS sequence"/>
</dbReference>
<dbReference type="SUPFAM" id="SSF51905">
    <property type="entry name" value="FAD/NAD(P)-binding domain"/>
    <property type="match status" value="2"/>
</dbReference>
<evidence type="ECO:0000259" key="6">
    <source>
        <dbReference type="Pfam" id="PF14759"/>
    </source>
</evidence>
<keyword evidence="3" id="KW-0274">FAD</keyword>
<gene>
    <name evidence="7" type="ORF">GJ700_02205</name>
</gene>
<dbReference type="PANTHER" id="PTHR43557">
    <property type="entry name" value="APOPTOSIS-INDUCING FACTOR 1"/>
    <property type="match status" value="1"/>
</dbReference>
<evidence type="ECO:0000256" key="3">
    <source>
        <dbReference type="ARBA" id="ARBA00022827"/>
    </source>
</evidence>
<comment type="caution">
    <text evidence="7">The sequence shown here is derived from an EMBL/GenBank/DDBJ whole genome shotgun (WGS) entry which is preliminary data.</text>
</comment>
<evidence type="ECO:0000259" key="5">
    <source>
        <dbReference type="Pfam" id="PF07992"/>
    </source>
</evidence>
<reference evidence="7 8" key="1">
    <citation type="submission" date="2019-11" db="EMBL/GenBank/DDBJ databases">
        <title>Novel species isolated from a subtropical stream in China.</title>
        <authorList>
            <person name="Lu H."/>
        </authorList>
    </citation>
    <scope>NUCLEOTIDE SEQUENCE [LARGE SCALE GENOMIC DNA]</scope>
    <source>
        <strain evidence="7 8">FT92W</strain>
    </source>
</reference>
<dbReference type="PRINTS" id="PR00368">
    <property type="entry name" value="FADPNR"/>
</dbReference>
<keyword evidence="2" id="KW-0285">Flavoprotein</keyword>
<dbReference type="RefSeq" id="WP_154371001.1">
    <property type="nucleotide sequence ID" value="NZ_WKJJ01000001.1"/>
</dbReference>
<evidence type="ECO:0000313" key="7">
    <source>
        <dbReference type="EMBL" id="MRV70533.1"/>
    </source>
</evidence>
<evidence type="ECO:0000256" key="2">
    <source>
        <dbReference type="ARBA" id="ARBA00022630"/>
    </source>
</evidence>
<dbReference type="PANTHER" id="PTHR43557:SF2">
    <property type="entry name" value="RIESKE DOMAIN-CONTAINING PROTEIN-RELATED"/>
    <property type="match status" value="1"/>
</dbReference>
<keyword evidence="8" id="KW-1185">Reference proteome</keyword>
<protein>
    <submittedName>
        <fullName evidence="7">Pyridine nucleotide-disulfide oxidoreductase</fullName>
    </submittedName>
</protein>
<evidence type="ECO:0000256" key="4">
    <source>
        <dbReference type="ARBA" id="ARBA00023002"/>
    </source>
</evidence>
<organism evidence="7 8">
    <name type="scientific">Pseudoduganella rivuli</name>
    <dbReference type="NCBI Taxonomy" id="2666085"/>
    <lineage>
        <taxon>Bacteria</taxon>
        <taxon>Pseudomonadati</taxon>
        <taxon>Pseudomonadota</taxon>
        <taxon>Betaproteobacteria</taxon>
        <taxon>Burkholderiales</taxon>
        <taxon>Oxalobacteraceae</taxon>
        <taxon>Telluria group</taxon>
        <taxon>Pseudoduganella</taxon>
    </lineage>
</organism>
<evidence type="ECO:0000256" key="1">
    <source>
        <dbReference type="ARBA" id="ARBA00001974"/>
    </source>
</evidence>
<dbReference type="Gene3D" id="3.30.390.30">
    <property type="match status" value="1"/>
</dbReference>
<dbReference type="GO" id="GO:0016651">
    <property type="term" value="F:oxidoreductase activity, acting on NAD(P)H"/>
    <property type="evidence" value="ECO:0007669"/>
    <property type="project" value="TreeGrafter"/>
</dbReference>
<dbReference type="SUPFAM" id="SSF55424">
    <property type="entry name" value="FAD/NAD-linked reductases, dimerisation (C-terminal) domain"/>
    <property type="match status" value="1"/>
</dbReference>
<dbReference type="Gene3D" id="3.50.50.60">
    <property type="entry name" value="FAD/NAD(P)-binding domain"/>
    <property type="match status" value="2"/>
</dbReference>
<dbReference type="PRINTS" id="PR00411">
    <property type="entry name" value="PNDRDTASEI"/>
</dbReference>
<sequence length="409" mass="43799">MSVESVVIAGAGQAGLQVAASLRQEGFQGAITLIGDEPGLPYQRPPLSKAYLLGKIGLANMHFRPASFFEEQRVTLLHDSVQAIDRTNRRVTLASGGALDYGHLVLAVGAHNRLLPVPGAELDGVFGVKTLADADALAPRLAHVKNAVVVGAGFIGLEFAAVASALGVHVHVLELGDRPMARAVSKEMSDAFSAAHQSWGVHLDFRQGLTRIDGDNGRVCAVETTDGRRLPADLVVFGIGVIPNVKLAVEAGLDVDNGIKVDANLLTQDPAISAIGDVASFPSHFVERHIRLESVQNAMDQARTVAARLMGKTAPYAALPWFWTDQRDLKLQIVGLNDGYDDTVVLRGKAAYQMTVLCFRRGQLVAVETLNRPADHMVARKLLGRSCQLTPREAGAEGFELKAYELATR</sequence>
<feature type="domain" description="FAD/NAD(P)-binding" evidence="5">
    <location>
        <begin position="5"/>
        <end position="302"/>
    </location>
</feature>
<comment type="cofactor">
    <cofactor evidence="1">
        <name>FAD</name>
        <dbReference type="ChEBI" id="CHEBI:57692"/>
    </cofactor>
</comment>
<evidence type="ECO:0000313" key="8">
    <source>
        <dbReference type="Proteomes" id="UP000446768"/>
    </source>
</evidence>
<dbReference type="Pfam" id="PF14759">
    <property type="entry name" value="Reductase_C"/>
    <property type="match status" value="1"/>
</dbReference>
<keyword evidence="4" id="KW-0560">Oxidoreductase</keyword>
<dbReference type="InterPro" id="IPR050446">
    <property type="entry name" value="FAD-oxidoreductase/Apoptosis"/>
</dbReference>
<dbReference type="AlphaFoldDB" id="A0A7X2LR82"/>
<dbReference type="InterPro" id="IPR036188">
    <property type="entry name" value="FAD/NAD-bd_sf"/>
</dbReference>
<proteinExistence type="predicted"/>
<accession>A0A7X2LR82</accession>